<dbReference type="PANTHER" id="PTHR11439">
    <property type="entry name" value="GAG-POL-RELATED RETROTRANSPOSON"/>
    <property type="match status" value="1"/>
</dbReference>
<dbReference type="AlphaFoldDB" id="O82607"/>
<dbReference type="PIR" id="T01956">
    <property type="entry name" value="T01956"/>
</dbReference>
<reference evidence="3" key="3">
    <citation type="submission" date="1998-10" db="EMBL/GenBank/DDBJ databases">
        <authorList>
            <person name="Waterston R."/>
        </authorList>
    </citation>
    <scope>NUCLEOTIDE SEQUENCE</scope>
</reference>
<accession>O82607</accession>
<dbReference type="InterPro" id="IPR043502">
    <property type="entry name" value="DNA/RNA_pol_sf"/>
</dbReference>
<dbReference type="EMBL" id="AF096371">
    <property type="protein sequence ID" value="AAC62795.1"/>
    <property type="molecule type" value="Genomic_DNA"/>
</dbReference>
<dbReference type="SUPFAM" id="SSF56672">
    <property type="entry name" value="DNA/RNA polymerases"/>
    <property type="match status" value="1"/>
</dbReference>
<reference key="4">
    <citation type="journal article" date="2000" name="Nature">
        <title>Sequence and analysis of chromosome 5 of the plant Arabidopsis thaliana.</title>
        <authorList>
            <consortium name="Kazusa DNA Research Institute"/>
            <consortium name="Cold Spring Harbor and Washington University in St Louis Sequencing Consortium"/>
            <consortium name="European Union Arabidopsis Genome Sequencing Consortium"/>
            <person name="Tabata S."/>
            <person name="Kaneko T."/>
            <person name="Nakamura Y."/>
            <person name="Kotani H."/>
            <person name="Kato T."/>
            <person name="Asamizu E."/>
            <person name="Miyajima N."/>
            <person name="Sasamoto S."/>
            <person name="Kimura T."/>
            <person name="Hosouchi T."/>
            <person name="Kawashima K."/>
            <person name="Kohara M."/>
            <person name="Matsumoto M."/>
            <person name="Matsuno A."/>
            <person name="Muraki A."/>
            <person name="Nakayama S."/>
            <person name="Nakazaki N."/>
            <person name="Naruo K."/>
            <person name="Okumura S."/>
            <person name="Shinpo S."/>
            <person name="Takeuchi C."/>
            <person name="Wada T."/>
            <person name="Watanabe A."/>
            <person name="Yamada M."/>
            <person name="Yasuda M."/>
            <person name="Sato S."/>
            <person name="de la Bastide M."/>
            <person name="Huang E."/>
            <person name="Spiegel L."/>
            <person name="Gnoj L."/>
            <person name="O'Shaughnessy A."/>
            <person name="Preston R."/>
            <person name="Habermann K."/>
            <person name="Murray J."/>
            <person name="Johnson D."/>
            <person name="Rohlfing T."/>
            <person name="Nelson J."/>
            <person name="Stoneking T."/>
            <person name="Pepin K."/>
            <person name="Spieth J."/>
            <person name="Sekhon M."/>
            <person name="Armstrong J."/>
            <person name="Becker M."/>
            <person name="Belter E."/>
            <person name="Cordum H."/>
            <person name="Cordes M."/>
            <person name="Courtney L."/>
            <person name="Courtney W."/>
            <person name="Dante M."/>
            <person name="Du H."/>
            <person name="Edwards J."/>
            <person name="Fryman J."/>
            <person name="Haakensen B."/>
            <person name="Lamar E."/>
            <person name="Latreille P."/>
            <person name="Leonard S."/>
            <person name="Meyer R."/>
            <person name="Mulvaney E."/>
            <person name="Ozersky P."/>
            <person name="Riley A."/>
            <person name="Strowmatt C."/>
            <person name="Wagner-McPherson C."/>
            <person name="Wollam A."/>
            <person name="Yoakum M."/>
            <person name="Bell M."/>
            <person name="Dedhia N."/>
            <person name="Parnell L."/>
            <person name="Shah R."/>
            <person name="Rodriguez M."/>
            <person name="See L.H."/>
            <person name="Vil D."/>
            <person name="Baker J."/>
            <person name="Kirchoff K."/>
            <person name="Toth K."/>
            <person name="King L."/>
            <person name="Bahret A."/>
            <person name="Miller B."/>
            <person name="Marra M."/>
            <person name="Martienssen R."/>
            <person name="McCombie W.R."/>
            <person name="Wilson R.K."/>
            <person name="Murphy G."/>
            <person name="Bancroft I."/>
            <person name="Volckaert G."/>
            <person name="Wambutt R."/>
            <person name="Dusterhoft A."/>
            <person name="Stiekema W."/>
            <person name="Pohl T."/>
            <person name="Entian K.D."/>
            <person name="Terryn N."/>
            <person name="Hartley N."/>
            <person name="Bent E."/>
            <person name="Johnson S."/>
            <person name="Langham S.A."/>
            <person name="McCullagh B."/>
            <person name="Robben J."/>
            <person name="Grymonprez B."/>
            <person name="Zimmermann W."/>
            <person name="Ramsperger U."/>
            <person name="Wedler H."/>
            <person name="Balke K."/>
            <person name="Wedler E."/>
            <person name="Peters S."/>
            <person name="van Staveren M."/>
            <person name="Dirkse W."/>
            <person name="Mooijman P."/>
            <person name="Lankhorst R.K."/>
            <person name="Weitzenegger T."/>
            <person name="Bothe G."/>
            <person name="Rose M."/>
            <person name="Hauf J."/>
            <person name="Berneiser S."/>
            <person name="Hempel S."/>
            <person name="Feldpausch M."/>
            <person name="Lamberth S."/>
            <person name="Villarroel R."/>
            <person name="Gielen J."/>
            <person name="Ardiles W."/>
            <person name="Bents O."/>
            <person name="Lemcke K."/>
            <person name="Kolesov G."/>
            <person name="Mayer K."/>
            <person name="Rudd S."/>
            <person name="Schoof H."/>
            <person name="Schueller C."/>
            <person name="Zaccaria P."/>
            <person name="Mewes H.W."/>
            <person name="Bevan M."/>
            <person name="Fransz P."/>
        </authorList>
    </citation>
    <scope>NUCLEOTIDE SEQUENCE [LARGE SCALE GENOMIC DNA]</scope>
    <source>
        <strain>cv. Columbia</strain>
    </source>
</reference>
<dbReference type="CDD" id="cd09272">
    <property type="entry name" value="RNase_HI_RT_Ty1"/>
    <property type="match status" value="1"/>
</dbReference>
<dbReference type="InterPro" id="IPR005162">
    <property type="entry name" value="Retrotrans_gag_dom"/>
</dbReference>
<dbReference type="ExpressionAtlas" id="O82607">
    <property type="expression patterns" value="baseline"/>
</dbReference>
<dbReference type="GO" id="GO:0003676">
    <property type="term" value="F:nucleic acid binding"/>
    <property type="evidence" value="ECO:0007669"/>
    <property type="project" value="InterPro"/>
</dbReference>
<protein>
    <submittedName>
        <fullName evidence="3">T2L5.9 protein</fullName>
    </submittedName>
</protein>
<evidence type="ECO:0000313" key="3">
    <source>
        <dbReference type="EMBL" id="AAC62795.1"/>
    </source>
</evidence>
<dbReference type="Pfam" id="PF03732">
    <property type="entry name" value="Retrotrans_gag"/>
    <property type="match status" value="1"/>
</dbReference>
<keyword evidence="1" id="KW-0645">Protease</keyword>
<dbReference type="PROSITE" id="PS50994">
    <property type="entry name" value="INTEGRASE"/>
    <property type="match status" value="1"/>
</dbReference>
<dbReference type="GO" id="GO:0004190">
    <property type="term" value="F:aspartic-type endopeptidase activity"/>
    <property type="evidence" value="ECO:0007669"/>
    <property type="project" value="UniProtKB-KW"/>
</dbReference>
<proteinExistence type="predicted"/>
<evidence type="ECO:0000259" key="2">
    <source>
        <dbReference type="PROSITE" id="PS50994"/>
    </source>
</evidence>
<keyword evidence="1" id="KW-0064">Aspartyl protease</keyword>
<dbReference type="MEROPS" id="A11.005"/>
<dbReference type="Pfam" id="PF22936">
    <property type="entry name" value="Pol_BBD"/>
    <property type="match status" value="1"/>
</dbReference>
<dbReference type="InterPro" id="IPR013103">
    <property type="entry name" value="RVT_2"/>
</dbReference>
<reference evidence="3" key="1">
    <citation type="submission" date="1998-10" db="EMBL/GenBank/DDBJ databases">
        <title>The A. thaliana Genome Sequencing Project.</title>
        <authorList>
            <person name="WashU"/>
        </authorList>
    </citation>
    <scope>NUCLEOTIDE SEQUENCE</scope>
</reference>
<dbReference type="Pfam" id="PF13976">
    <property type="entry name" value="gag_pre-integrs"/>
    <property type="match status" value="1"/>
</dbReference>
<dbReference type="Pfam" id="PF07727">
    <property type="entry name" value="RVT_2"/>
    <property type="match status" value="2"/>
</dbReference>
<gene>
    <name evidence="3" type="primary">T2L5.9</name>
</gene>
<organism evidence="3">
    <name type="scientific">Arabidopsis thaliana</name>
    <name type="common">Mouse-ear cress</name>
    <dbReference type="NCBI Taxonomy" id="3702"/>
    <lineage>
        <taxon>Eukaryota</taxon>
        <taxon>Viridiplantae</taxon>
        <taxon>Streptophyta</taxon>
        <taxon>Embryophyta</taxon>
        <taxon>Tracheophyta</taxon>
        <taxon>Spermatophyta</taxon>
        <taxon>Magnoliopsida</taxon>
        <taxon>eudicotyledons</taxon>
        <taxon>Gunneridae</taxon>
        <taxon>Pentapetalae</taxon>
        <taxon>rosids</taxon>
        <taxon>malvids</taxon>
        <taxon>Brassicales</taxon>
        <taxon>Brassicaceae</taxon>
        <taxon>Camelineae</taxon>
        <taxon>Arabidopsis</taxon>
    </lineage>
</organism>
<dbReference type="PANTHER" id="PTHR11439:SF494">
    <property type="entry name" value="CYSTEINE-RICH RLK (RECEPTOR-LIKE PROTEIN KINASE) 8"/>
    <property type="match status" value="1"/>
</dbReference>
<evidence type="ECO:0000256" key="1">
    <source>
        <dbReference type="ARBA" id="ARBA00022750"/>
    </source>
</evidence>
<dbReference type="InterPro" id="IPR054722">
    <property type="entry name" value="PolX-like_BBD"/>
</dbReference>
<dbReference type="SUPFAM" id="SSF53098">
    <property type="entry name" value="Ribonuclease H-like"/>
    <property type="match status" value="1"/>
</dbReference>
<sequence length="1244" mass="139339">MVAVARVTRKSTRSKASISSVPWKSSRSTGLTVSPPISPPAVDLLSAGASRAVVTSDSMDPTQSPFFMHSGDHPALRISLDAKNKIGFVDGSLPRPLESDGNFRLWSRCNSMVKSWLLNSVSPQIYRSILRMNDATDIWRDIYGRFHMTNLPRTYNLTQEIQDFRQGSLSLSEYYTQLRILWDLLDSTEEPDDPCTCGKVLRLQQKAERAKTVKFLAGLNESYSIVRRQIIAKKALPSLVEVYNILDQDYSQKGFSTNVSPPAAFQVSKISSTALTPKICYVQNGPNKGRPICSFCNKVGHIAEKCYKKHGYPPGFKGKLPEKGTKPQPVAAQVSLLPPMVPTQATLDGLLGNLSNDQLQNFIALFSSQLKSQPTASSSDAGISRSPIDYTGISFSNSTYYFVGILNVSQHTLSTETWVIDSGATHHVCHDKSLFVSLDHSVVSYVNLPTGSRVKISGVGSVQINENILLRNVLFLPEFRLNLISISSLTSDIGSRVIFDPSCCEIQDLTKDLRIGRGRRIGNLYVLDTTPPLDSVSVNAVVDVSLWHMRMGHPAYSRLDAISDILRTTKHKNKGSAYCHICHLAKQKKLSFQSSNNILETIDGFKYFLTIVDDHSRATWVYLLKTKSEVLSVFPAFVTRVENQYNVKVKAVRSDNAQELKFTEFYKAKGIVSYHSCPETPEQNSVVERKHQHILNVARALMFQSKVRNLIMSRFAPLDVYVMVLLLLLNVTSFSLELGHASFWVNRLATKGTRSWIWKAIKSSFPEMLPFMRQSFQWHHHTLLTLHPLSHQWILCPEFHADGSLERHKARLVAKGYTQKEGLDYTDTFSPVAKMATIKMLLKISASKKWFLTQLDVSNAFLNGDLEEDIYMRLPEGYADNKGDQLPKNVVLRLKKTIYGLKQASRHGDHTLFVRCFGGEFLAVLVYVDDIVIASTIEGVAAQLTNALKESFKLRDLGPLKYFLGLEIARTAAGISICQRKYALELLAFTGMLDCKPSTIPMVPNLKLSKADGELLEDREFYRSLVGKLMYLTITRPDITFAVNKLCQYSAAPRTSHLTTVYKVLQYIKGTVGQGLFYSSDPDLTLKGFADSDWGTCPDTRRSTTGLTMFLGSSLITWRSKKQPTVSRSSAEAEYRALALASCEMVWLASLLLDLKIITGSVPIVFSDSTAAIYIATNPVFHERTKHIEIDCHLVRERLDKGLIRMLHVRTEDQVADILTKPLFPHQFSYLMSKMSLHNIFASS</sequence>
<name>O82607_ARATH</name>
<feature type="domain" description="Integrase catalytic" evidence="2">
    <location>
        <begin position="584"/>
        <end position="750"/>
    </location>
</feature>
<dbReference type="InterPro" id="IPR012337">
    <property type="entry name" value="RNaseH-like_sf"/>
</dbReference>
<dbReference type="InterPro" id="IPR001584">
    <property type="entry name" value="Integrase_cat-core"/>
</dbReference>
<dbReference type="GO" id="GO:0015074">
    <property type="term" value="P:DNA integration"/>
    <property type="evidence" value="ECO:0007669"/>
    <property type="project" value="InterPro"/>
</dbReference>
<dbReference type="Gene3D" id="3.30.420.10">
    <property type="entry name" value="Ribonuclease H-like superfamily/Ribonuclease H"/>
    <property type="match status" value="1"/>
</dbReference>
<dbReference type="InterPro" id="IPR036397">
    <property type="entry name" value="RNaseH_sf"/>
</dbReference>
<keyword evidence="1" id="KW-0378">Hydrolase</keyword>
<reference evidence="3" key="2">
    <citation type="submission" date="1998-10" db="EMBL/GenBank/DDBJ databases">
        <title>The sequence of A. thaliana T2L5.</title>
        <authorList>
            <person name="Geisel C."/>
            <person name="Smith A."/>
            <person name="Le T."/>
        </authorList>
    </citation>
    <scope>NUCLEOTIDE SEQUENCE</scope>
</reference>
<dbReference type="InterPro" id="IPR025724">
    <property type="entry name" value="GAG-pre-integrase_dom"/>
</dbReference>